<protein>
    <submittedName>
        <fullName evidence="1">Uncharacterized protein</fullName>
    </submittedName>
</protein>
<evidence type="ECO:0000313" key="1">
    <source>
        <dbReference type="EMBL" id="AGP79908.1"/>
    </source>
</evidence>
<dbReference type="KEGG" id="amh:I633_22441"/>
<dbReference type="PATRIC" id="fig|1300253.3.peg.4677"/>
<evidence type="ECO:0000313" key="2">
    <source>
        <dbReference type="Proteomes" id="UP000014909"/>
    </source>
</evidence>
<keyword evidence="1" id="KW-0614">Plasmid</keyword>
<dbReference type="Proteomes" id="UP000014909">
    <property type="component" value="Plasmid unnamed"/>
</dbReference>
<dbReference type="HOGENOM" id="CLU_174799_1_0_6"/>
<organism evidence="1 2">
    <name type="scientific">Alteromonas mediterranea 615</name>
    <dbReference type="NCBI Taxonomy" id="1300253"/>
    <lineage>
        <taxon>Bacteria</taxon>
        <taxon>Pseudomonadati</taxon>
        <taxon>Pseudomonadota</taxon>
        <taxon>Gammaproteobacteria</taxon>
        <taxon>Alteromonadales</taxon>
        <taxon>Alteromonadaceae</taxon>
        <taxon>Alteromonas/Salinimonas group</taxon>
        <taxon>Alteromonas</taxon>
    </lineage>
</organism>
<dbReference type="EMBL" id="CP004847">
    <property type="protein sequence ID" value="AGP79908.1"/>
    <property type="molecule type" value="Genomic_DNA"/>
</dbReference>
<dbReference type="AlphaFoldDB" id="S5ASR3"/>
<geneLocation type="plasmid" evidence="1">
    <name>unnamed</name>
</geneLocation>
<accession>S5ASR3</accession>
<proteinExistence type="predicted"/>
<dbReference type="BioCyc" id="AMAC1300253:G12YX-3555-MONOMER"/>
<gene>
    <name evidence="1" type="ORF">I633_22441</name>
</gene>
<sequence>MKIQPETQELIDIARAYRRENTHIPNGGYVIVTRQGAGGWTASLESNASSHMAGTWAIDESGNKYLAIGGNDYDGAEAWQVIPHDSFETVEE</sequence>
<reference evidence="1 2" key="1">
    <citation type="journal article" date="2013" name="Genome Biol. Evol.">
        <title>Genomic Diversity of "Deep Ecotype" Alteromonas macleodii Isolates: Evidence for Pan-Mediterranean Clonal Frames.</title>
        <authorList>
            <person name="Lopez-Perez M."/>
            <person name="Gonzaga A."/>
            <person name="Rodriguez-Valera F."/>
        </authorList>
    </citation>
    <scope>NUCLEOTIDE SEQUENCE [LARGE SCALE GENOMIC DNA]</scope>
    <source>
        <strain evidence="2">'English Channel 615'</strain>
        <plasmid evidence="2">Plasmid</plasmid>
    </source>
</reference>
<name>S5ASR3_9ALTE</name>